<dbReference type="RefSeq" id="WP_161818884.1">
    <property type="nucleotide sequence ID" value="NZ_JAACJS010000015.1"/>
</dbReference>
<dbReference type="Proteomes" id="UP000753802">
    <property type="component" value="Unassembled WGS sequence"/>
</dbReference>
<name>A0ABW9ZTV7_9BACT</name>
<organism evidence="1 2">
    <name type="scientific">Sediminibacterium roseum</name>
    <dbReference type="NCBI Taxonomy" id="1978412"/>
    <lineage>
        <taxon>Bacteria</taxon>
        <taxon>Pseudomonadati</taxon>
        <taxon>Bacteroidota</taxon>
        <taxon>Chitinophagia</taxon>
        <taxon>Chitinophagales</taxon>
        <taxon>Chitinophagaceae</taxon>
        <taxon>Sediminibacterium</taxon>
    </lineage>
</organism>
<comment type="caution">
    <text evidence="1">The sequence shown here is derived from an EMBL/GenBank/DDBJ whole genome shotgun (WGS) entry which is preliminary data.</text>
</comment>
<reference evidence="1 2" key="1">
    <citation type="submission" date="2020-01" db="EMBL/GenBank/DDBJ databases">
        <title>Genome analysis.</title>
        <authorList>
            <person name="Wu S."/>
            <person name="Wang G."/>
        </authorList>
    </citation>
    <scope>NUCLEOTIDE SEQUENCE [LARGE SCALE GENOMIC DNA]</scope>
    <source>
        <strain evidence="1 2">SYL130</strain>
    </source>
</reference>
<dbReference type="Pfam" id="PF19578">
    <property type="entry name" value="DUF6090"/>
    <property type="match status" value="1"/>
</dbReference>
<sequence>MEHEITGHSRKVYKLWKSQDISPWKKVKEIGIEVLIIVFAVSFAAFLERQREHSSEQKEVHAFLNGLKTDLTNDIREMESDKKSYIGAAKAFRYLTSLPPGQKLNPDSLRKHQGYILNTTGLVPNDGRYQGFKSSGKLSTIENEELQNTILDLYQEDLPNLISSTNLYTKRKEVLFAYLFDTMKRNPDGSNNMPDLLITDKAYNISITLSFTQEVIDRYDSAISKSKKIITAIEREQQ</sequence>
<dbReference type="EMBL" id="JAACJS010000015">
    <property type="protein sequence ID" value="NCI50566.1"/>
    <property type="molecule type" value="Genomic_DNA"/>
</dbReference>
<dbReference type="InterPro" id="IPR045749">
    <property type="entry name" value="DUF6090"/>
</dbReference>
<proteinExistence type="predicted"/>
<evidence type="ECO:0000313" key="2">
    <source>
        <dbReference type="Proteomes" id="UP000753802"/>
    </source>
</evidence>
<accession>A0ABW9ZTV7</accession>
<keyword evidence="2" id="KW-1185">Reference proteome</keyword>
<evidence type="ECO:0000313" key="1">
    <source>
        <dbReference type="EMBL" id="NCI50566.1"/>
    </source>
</evidence>
<protein>
    <submittedName>
        <fullName evidence="1">Uncharacterized protein</fullName>
    </submittedName>
</protein>
<gene>
    <name evidence="1" type="ORF">GWC95_11570</name>
</gene>